<keyword evidence="2" id="KW-1185">Reference proteome</keyword>
<dbReference type="RefSeq" id="WP_171690023.1">
    <property type="nucleotide sequence ID" value="NZ_WHOC01000070.1"/>
</dbReference>
<reference evidence="1 2" key="1">
    <citation type="submission" date="2019-10" db="EMBL/GenBank/DDBJ databases">
        <title>Description of Paenibacillus choica sp. nov.</title>
        <authorList>
            <person name="Carlier A."/>
            <person name="Qi S."/>
        </authorList>
    </citation>
    <scope>NUCLEOTIDE SEQUENCE [LARGE SCALE GENOMIC DNA]</scope>
    <source>
        <strain evidence="1 2">LMG 31460</strain>
    </source>
</reference>
<accession>A0ABX1Z051</accession>
<proteinExistence type="predicted"/>
<dbReference type="EMBL" id="WHOC01000070">
    <property type="protein sequence ID" value="NOU86775.1"/>
    <property type="molecule type" value="Genomic_DNA"/>
</dbReference>
<dbReference type="Proteomes" id="UP000658690">
    <property type="component" value="Unassembled WGS sequence"/>
</dbReference>
<gene>
    <name evidence="1" type="ORF">GC102_13455</name>
</gene>
<evidence type="ECO:0000313" key="2">
    <source>
        <dbReference type="Proteomes" id="UP000658690"/>
    </source>
</evidence>
<protein>
    <submittedName>
        <fullName evidence="1">Uncharacterized protein</fullName>
    </submittedName>
</protein>
<sequence>MDSNQLWHSTYDMLPLGFSTLATSDDGILFAGTIGSGVYQFSALRSWERVSQGFPEGIQINRLDWVDAQLFASTSHGLYRLDDDVWQATSLRAPCYRILSWGDQFVLTDSGLMCGSNGNWLPFAFPGKKVFDLMVTPHFLFLGYEEGIAYYDLFMSEWWSISMDQPIKSLAVYNQMVLGTTANGGLVLGNKNGGFQQIRFEGMYIYRLVTTNRDVYACANTGIYKISDLKGRIMLRSMSIQAAVTDLLIWNNMMFISTLNSGIRYSTLNRSGFQSNL</sequence>
<name>A0ABX1Z051_9BACL</name>
<organism evidence="1 2">
    <name type="scientific">Paenibacillus germinis</name>
    <dbReference type="NCBI Taxonomy" id="2654979"/>
    <lineage>
        <taxon>Bacteria</taxon>
        <taxon>Bacillati</taxon>
        <taxon>Bacillota</taxon>
        <taxon>Bacilli</taxon>
        <taxon>Bacillales</taxon>
        <taxon>Paenibacillaceae</taxon>
        <taxon>Paenibacillus</taxon>
    </lineage>
</organism>
<comment type="caution">
    <text evidence="1">The sequence shown here is derived from an EMBL/GenBank/DDBJ whole genome shotgun (WGS) entry which is preliminary data.</text>
</comment>
<evidence type="ECO:0000313" key="1">
    <source>
        <dbReference type="EMBL" id="NOU86775.1"/>
    </source>
</evidence>